<dbReference type="Gene3D" id="3.90.79.10">
    <property type="entry name" value="Nucleoside Triphosphate Pyrophosphohydrolase"/>
    <property type="match status" value="1"/>
</dbReference>
<protein>
    <submittedName>
        <fullName evidence="5">NUDIX hydrolase</fullName>
    </submittedName>
</protein>
<dbReference type="GO" id="GO:0019693">
    <property type="term" value="P:ribose phosphate metabolic process"/>
    <property type="evidence" value="ECO:0007669"/>
    <property type="project" value="TreeGrafter"/>
</dbReference>
<proteinExistence type="predicted"/>
<dbReference type="AlphaFoldDB" id="A0A7J3MY61"/>
<evidence type="ECO:0000259" key="3">
    <source>
        <dbReference type="PROSITE" id="PS51462"/>
    </source>
</evidence>
<dbReference type="GO" id="GO:0016462">
    <property type="term" value="F:pyrophosphatase activity"/>
    <property type="evidence" value="ECO:0007669"/>
    <property type="project" value="UniProtKB-ARBA"/>
</dbReference>
<dbReference type="PANTHER" id="PTHR11839:SF18">
    <property type="entry name" value="NUDIX HYDROLASE DOMAIN-CONTAINING PROTEIN"/>
    <property type="match status" value="1"/>
</dbReference>
<sequence length="172" mass="19595">MVQLVEERTLCRGKRVELIQRVYMYSTEVFVKDVVRFGQSVAIVPFKDMRKIVMVKQFRAPINKWILEIPAGRIEFGESPEEAVVRELREEVGYVPKYVQKLVSVYMSPGYSDEVIHIYVAKNLEYVGASPEKGELIEIVEVDIDKALEMILADDAADAKTLIALLSVKQLS</sequence>
<name>A0A7J3MY61_9CREN</name>
<organism evidence="5">
    <name type="scientific">Ignisphaera aggregans</name>
    <dbReference type="NCBI Taxonomy" id="334771"/>
    <lineage>
        <taxon>Archaea</taxon>
        <taxon>Thermoproteota</taxon>
        <taxon>Thermoprotei</taxon>
        <taxon>Desulfurococcales</taxon>
        <taxon>Desulfurococcaceae</taxon>
        <taxon>Ignisphaera</taxon>
    </lineage>
</organism>
<dbReference type="CDD" id="cd03424">
    <property type="entry name" value="NUDIX_ADPRase_Nudt5_UGPPase_Nudt14"/>
    <property type="match status" value="1"/>
</dbReference>
<dbReference type="InterPro" id="IPR000086">
    <property type="entry name" value="NUDIX_hydrolase_dom"/>
</dbReference>
<accession>A0A7J3MY61</accession>
<evidence type="ECO:0000256" key="2">
    <source>
        <dbReference type="ARBA" id="ARBA00022801"/>
    </source>
</evidence>
<dbReference type="EMBL" id="DTAU01000143">
    <property type="protein sequence ID" value="HFQ79536.1"/>
    <property type="molecule type" value="Genomic_DNA"/>
</dbReference>
<evidence type="ECO:0000256" key="1">
    <source>
        <dbReference type="ARBA" id="ARBA00001946"/>
    </source>
</evidence>
<dbReference type="PROSITE" id="PS00893">
    <property type="entry name" value="NUDIX_BOX"/>
    <property type="match status" value="1"/>
</dbReference>
<keyword evidence="2 5" id="KW-0378">Hydrolase</keyword>
<feature type="domain" description="Nudix hydrolase" evidence="3">
    <location>
        <begin position="36"/>
        <end position="166"/>
    </location>
</feature>
<dbReference type="SUPFAM" id="SSF55811">
    <property type="entry name" value="Nudix"/>
    <property type="match status" value="1"/>
</dbReference>
<dbReference type="PROSITE" id="PS51462">
    <property type="entry name" value="NUDIX"/>
    <property type="match status" value="1"/>
</dbReference>
<dbReference type="EMBL" id="DTDH01000106">
    <property type="protein sequence ID" value="HGT98493.1"/>
    <property type="molecule type" value="Genomic_DNA"/>
</dbReference>
<comment type="cofactor">
    <cofactor evidence="1">
        <name>Mg(2+)</name>
        <dbReference type="ChEBI" id="CHEBI:18420"/>
    </cofactor>
</comment>
<dbReference type="InterPro" id="IPR020476">
    <property type="entry name" value="Nudix_hydrolase"/>
</dbReference>
<dbReference type="InterPro" id="IPR020084">
    <property type="entry name" value="NUDIX_hydrolase_CS"/>
</dbReference>
<dbReference type="PRINTS" id="PR00502">
    <property type="entry name" value="NUDIXFAMILY"/>
</dbReference>
<comment type="caution">
    <text evidence="5">The sequence shown here is derived from an EMBL/GenBank/DDBJ whole genome shotgun (WGS) entry which is preliminary data.</text>
</comment>
<dbReference type="GO" id="GO:0006753">
    <property type="term" value="P:nucleoside phosphate metabolic process"/>
    <property type="evidence" value="ECO:0007669"/>
    <property type="project" value="TreeGrafter"/>
</dbReference>
<reference evidence="5" key="1">
    <citation type="journal article" date="2020" name="mSystems">
        <title>Genome- and Community-Level Interaction Insights into Carbon Utilization and Element Cycling Functions of Hydrothermarchaeota in Hydrothermal Sediment.</title>
        <authorList>
            <person name="Zhou Z."/>
            <person name="Liu Y."/>
            <person name="Xu W."/>
            <person name="Pan J."/>
            <person name="Luo Z.H."/>
            <person name="Li M."/>
        </authorList>
    </citation>
    <scope>NUCLEOTIDE SEQUENCE [LARGE SCALE GENOMIC DNA]</scope>
    <source>
        <strain evidence="4">SpSt-629</strain>
        <strain evidence="5">SpSt-688</strain>
    </source>
</reference>
<evidence type="ECO:0000313" key="5">
    <source>
        <dbReference type="EMBL" id="HGT98493.1"/>
    </source>
</evidence>
<evidence type="ECO:0000313" key="4">
    <source>
        <dbReference type="EMBL" id="HFQ79536.1"/>
    </source>
</evidence>
<dbReference type="InterPro" id="IPR015797">
    <property type="entry name" value="NUDIX_hydrolase-like_dom_sf"/>
</dbReference>
<dbReference type="Pfam" id="PF00293">
    <property type="entry name" value="NUDIX"/>
    <property type="match status" value="1"/>
</dbReference>
<gene>
    <name evidence="4" type="ORF">ENT99_07575</name>
    <name evidence="5" type="ORF">ENU64_03600</name>
</gene>
<dbReference type="PANTHER" id="PTHR11839">
    <property type="entry name" value="UDP/ADP-SUGAR PYROPHOSPHATASE"/>
    <property type="match status" value="1"/>
</dbReference>